<dbReference type="RefSeq" id="XP_031932733.1">
    <property type="nucleotide sequence ID" value="XM_032071681.1"/>
</dbReference>
<gene>
    <name evidence="1" type="ORF">BDV27DRAFT_152941</name>
</gene>
<evidence type="ECO:0000313" key="1">
    <source>
        <dbReference type="EMBL" id="KAE8369652.1"/>
    </source>
</evidence>
<organism evidence="1 2">
    <name type="scientific">Aspergillus caelatus</name>
    <dbReference type="NCBI Taxonomy" id="61420"/>
    <lineage>
        <taxon>Eukaryota</taxon>
        <taxon>Fungi</taxon>
        <taxon>Dikarya</taxon>
        <taxon>Ascomycota</taxon>
        <taxon>Pezizomycotina</taxon>
        <taxon>Eurotiomycetes</taxon>
        <taxon>Eurotiomycetidae</taxon>
        <taxon>Eurotiales</taxon>
        <taxon>Aspergillaceae</taxon>
        <taxon>Aspergillus</taxon>
        <taxon>Aspergillus subgen. Circumdati</taxon>
    </lineage>
</organism>
<dbReference type="EMBL" id="ML737572">
    <property type="protein sequence ID" value="KAE8369652.1"/>
    <property type="molecule type" value="Genomic_DNA"/>
</dbReference>
<proteinExistence type="predicted"/>
<name>A0A5N7AIF4_9EURO</name>
<accession>A0A5N7AIF4</accession>
<protein>
    <submittedName>
        <fullName evidence="1">Uncharacterized protein</fullName>
    </submittedName>
</protein>
<dbReference type="Proteomes" id="UP000326268">
    <property type="component" value="Unassembled WGS sequence"/>
</dbReference>
<evidence type="ECO:0000313" key="2">
    <source>
        <dbReference type="Proteomes" id="UP000326268"/>
    </source>
</evidence>
<dbReference type="GeneID" id="43656127"/>
<keyword evidence="2" id="KW-1185">Reference proteome</keyword>
<reference evidence="1 2" key="1">
    <citation type="submission" date="2019-04" db="EMBL/GenBank/DDBJ databases">
        <title>Friends and foes A comparative genomics studyof 23 Aspergillus species from section Flavi.</title>
        <authorList>
            <consortium name="DOE Joint Genome Institute"/>
            <person name="Kjaerbolling I."/>
            <person name="Vesth T."/>
            <person name="Frisvad J.C."/>
            <person name="Nybo J.L."/>
            <person name="Theobald S."/>
            <person name="Kildgaard S."/>
            <person name="Isbrandt T."/>
            <person name="Kuo A."/>
            <person name="Sato A."/>
            <person name="Lyhne E.K."/>
            <person name="Kogle M.E."/>
            <person name="Wiebenga A."/>
            <person name="Kun R.S."/>
            <person name="Lubbers R.J."/>
            <person name="Makela M.R."/>
            <person name="Barry K."/>
            <person name="Chovatia M."/>
            <person name="Clum A."/>
            <person name="Daum C."/>
            <person name="Haridas S."/>
            <person name="He G."/>
            <person name="LaButti K."/>
            <person name="Lipzen A."/>
            <person name="Mondo S."/>
            <person name="Riley R."/>
            <person name="Salamov A."/>
            <person name="Simmons B.A."/>
            <person name="Magnuson J.K."/>
            <person name="Henrissat B."/>
            <person name="Mortensen U.H."/>
            <person name="Larsen T.O."/>
            <person name="Devries R.P."/>
            <person name="Grigoriev I.V."/>
            <person name="Machida M."/>
            <person name="Baker S.E."/>
            <person name="Andersen M.R."/>
        </authorList>
    </citation>
    <scope>NUCLEOTIDE SEQUENCE [LARGE SCALE GENOMIC DNA]</scope>
    <source>
        <strain evidence="1 2">CBS 763.97</strain>
    </source>
</reference>
<sequence length="162" mass="17877">MILKVEEHETPGVSVVKCLAAQLLSVDDERWGNIPREFSQHRHMTRILNHGPIDDTPDPGMGYTTAGEGELCDLHSMKDVQHSHGFIRGLIATQHTSSSVTTILGRRMGPSAKARSFLHIAECGPSPGERFKLFYGVDSLQPMELADGPFRFPRVGFPGSRL</sequence>
<dbReference type="OrthoDB" id="10390676at2759"/>
<dbReference type="AlphaFoldDB" id="A0A5N7AIF4"/>